<organism evidence="2 3">
    <name type="scientific">Piliocolobus tephrosceles</name>
    <name type="common">Ugandan red Colobus</name>
    <dbReference type="NCBI Taxonomy" id="591936"/>
    <lineage>
        <taxon>Eukaryota</taxon>
        <taxon>Metazoa</taxon>
        <taxon>Chordata</taxon>
        <taxon>Craniata</taxon>
        <taxon>Vertebrata</taxon>
        <taxon>Euteleostomi</taxon>
        <taxon>Mammalia</taxon>
        <taxon>Eutheria</taxon>
        <taxon>Euarchontoglires</taxon>
        <taxon>Primates</taxon>
        <taxon>Haplorrhini</taxon>
        <taxon>Catarrhini</taxon>
        <taxon>Cercopithecidae</taxon>
        <taxon>Colobinae</taxon>
        <taxon>Piliocolobus</taxon>
    </lineage>
</organism>
<keyword evidence="1" id="KW-1133">Transmembrane helix</keyword>
<evidence type="ECO:0000313" key="2">
    <source>
        <dbReference type="Ensembl" id="ENSPTEP00000001348.1"/>
    </source>
</evidence>
<evidence type="ECO:0000313" key="3">
    <source>
        <dbReference type="Proteomes" id="UP000694416"/>
    </source>
</evidence>
<evidence type="ECO:0000256" key="1">
    <source>
        <dbReference type="SAM" id="Phobius"/>
    </source>
</evidence>
<keyword evidence="1" id="KW-0812">Transmembrane</keyword>
<accession>A0A8C9GBM9</accession>
<keyword evidence="3" id="KW-1185">Reference proteome</keyword>
<sequence length="90" mass="9857">MALVPPSLAFGLGLHRRRMAVDQKVGRELLSCGVAGWCILIFFSFFFFLRGSLAVSPRLECSGGMSAHCNLRLIHSASWVQASLLPQPPK</sequence>
<dbReference type="Proteomes" id="UP000694416">
    <property type="component" value="Unplaced"/>
</dbReference>
<dbReference type="AlphaFoldDB" id="A0A8C9GBM9"/>
<feature type="transmembrane region" description="Helical" evidence="1">
    <location>
        <begin position="29"/>
        <end position="49"/>
    </location>
</feature>
<reference evidence="2" key="1">
    <citation type="submission" date="2025-08" db="UniProtKB">
        <authorList>
            <consortium name="Ensembl"/>
        </authorList>
    </citation>
    <scope>IDENTIFICATION</scope>
</reference>
<reference evidence="2" key="2">
    <citation type="submission" date="2025-09" db="UniProtKB">
        <authorList>
            <consortium name="Ensembl"/>
        </authorList>
    </citation>
    <scope>IDENTIFICATION</scope>
</reference>
<proteinExistence type="predicted"/>
<protein>
    <submittedName>
        <fullName evidence="2">Uncharacterized protein</fullName>
    </submittedName>
</protein>
<keyword evidence="1" id="KW-0472">Membrane</keyword>
<name>A0A8C9GBM9_9PRIM</name>
<dbReference type="Ensembl" id="ENSPTET00000001969.1">
    <property type="protein sequence ID" value="ENSPTEP00000001348.1"/>
    <property type="gene ID" value="ENSPTEG00000001473.1"/>
</dbReference>